<comment type="caution">
    <text evidence="6">The sequence shown here is derived from an EMBL/GenBank/DDBJ whole genome shotgun (WGS) entry which is preliminary data.</text>
</comment>
<evidence type="ECO:0000256" key="5">
    <source>
        <dbReference type="SAM" id="Phobius"/>
    </source>
</evidence>
<dbReference type="InterPro" id="IPR050671">
    <property type="entry name" value="CD300_family_receptors"/>
</dbReference>
<keyword evidence="5" id="KW-1133">Transmembrane helix</keyword>
<feature type="non-terminal residue" evidence="6">
    <location>
        <position position="1"/>
    </location>
</feature>
<feature type="transmembrane region" description="Helical" evidence="5">
    <location>
        <begin position="161"/>
        <end position="183"/>
    </location>
</feature>
<dbReference type="Gene3D" id="2.60.40.10">
    <property type="entry name" value="Immunoglobulins"/>
    <property type="match status" value="1"/>
</dbReference>
<accession>A0ABD2DD24</accession>
<comment type="subcellular location">
    <subcellularLocation>
        <location evidence="1">Membrane</location>
    </subcellularLocation>
</comment>
<dbReference type="EMBL" id="JBFSEQ010000011">
    <property type="protein sequence ID" value="KAL2764694.1"/>
    <property type="molecule type" value="Genomic_DNA"/>
</dbReference>
<dbReference type="GO" id="GO:0016020">
    <property type="term" value="C:membrane"/>
    <property type="evidence" value="ECO:0007669"/>
    <property type="project" value="UniProtKB-SubCell"/>
</dbReference>
<name>A0ABD2DD24_DAUMA</name>
<reference evidence="6 7" key="1">
    <citation type="journal article" date="2024" name="G3 (Bethesda)">
        <title>A hybrid genome assembly of the endangered aye-aye (Daubentonia madagascariensis).</title>
        <authorList>
            <person name="Versoza C.J."/>
            <person name="Pfeifer S.P."/>
        </authorList>
    </citation>
    <scope>NUCLEOTIDE SEQUENCE [LARGE SCALE GENOMIC DNA]</scope>
    <source>
        <strain evidence="6">6821</strain>
    </source>
</reference>
<dbReference type="PANTHER" id="PTHR11860">
    <property type="entry name" value="POLYMERIC-IMMUNOGLOBULIN RECEPTOR"/>
    <property type="match status" value="1"/>
</dbReference>
<evidence type="ECO:0000256" key="1">
    <source>
        <dbReference type="ARBA" id="ARBA00004370"/>
    </source>
</evidence>
<dbReference type="InterPro" id="IPR036179">
    <property type="entry name" value="Ig-like_dom_sf"/>
</dbReference>
<keyword evidence="3 5" id="KW-0472">Membrane</keyword>
<dbReference type="AlphaFoldDB" id="A0ABD2DD24"/>
<gene>
    <name evidence="6" type="ORF">WCI35_026444</name>
</gene>
<sequence>YYISRNPITGPDARNPVTGPGAESGPERRDSLTVQCRYDPEWETYRKWRCQGADWGICRILVVTTGSEQEMKEYYVSLGDSQKDHMFNVTMEELGRDNADTCWCGVKRIGDLGVQVKVTIDTDTQNSALEKTTTVASLAFTPSTSKKTASPLRRSLLGSTYFLLLVLLELPLLLSMLVAVIWMNMPWRSSV</sequence>
<feature type="non-terminal residue" evidence="6">
    <location>
        <position position="191"/>
    </location>
</feature>
<evidence type="ECO:0000313" key="6">
    <source>
        <dbReference type="EMBL" id="KAL2764694.1"/>
    </source>
</evidence>
<protein>
    <submittedName>
        <fullName evidence="6">CMRF35-like molecule 5</fullName>
    </submittedName>
</protein>
<evidence type="ECO:0000256" key="3">
    <source>
        <dbReference type="ARBA" id="ARBA00023136"/>
    </source>
</evidence>
<dbReference type="Proteomes" id="UP001610411">
    <property type="component" value="Unassembled WGS sequence"/>
</dbReference>
<proteinExistence type="predicted"/>
<dbReference type="PANTHER" id="PTHR11860:SF108">
    <property type="entry name" value="CMRF35-LIKE MOLECULE 5"/>
    <property type="match status" value="1"/>
</dbReference>
<evidence type="ECO:0000256" key="4">
    <source>
        <dbReference type="SAM" id="MobiDB-lite"/>
    </source>
</evidence>
<dbReference type="SUPFAM" id="SSF48726">
    <property type="entry name" value="Immunoglobulin"/>
    <property type="match status" value="1"/>
</dbReference>
<feature type="region of interest" description="Disordered" evidence="4">
    <location>
        <begin position="1"/>
        <end position="28"/>
    </location>
</feature>
<organism evidence="6 7">
    <name type="scientific">Daubentonia madagascariensis</name>
    <name type="common">Aye-aye</name>
    <name type="synonym">Sciurus madagascariensis</name>
    <dbReference type="NCBI Taxonomy" id="31869"/>
    <lineage>
        <taxon>Eukaryota</taxon>
        <taxon>Metazoa</taxon>
        <taxon>Chordata</taxon>
        <taxon>Craniata</taxon>
        <taxon>Vertebrata</taxon>
        <taxon>Euteleostomi</taxon>
        <taxon>Mammalia</taxon>
        <taxon>Eutheria</taxon>
        <taxon>Euarchontoglires</taxon>
        <taxon>Primates</taxon>
        <taxon>Strepsirrhini</taxon>
        <taxon>Chiromyiformes</taxon>
        <taxon>Daubentoniidae</taxon>
        <taxon>Daubentonia</taxon>
    </lineage>
</organism>
<dbReference type="InterPro" id="IPR013783">
    <property type="entry name" value="Ig-like_fold"/>
</dbReference>
<evidence type="ECO:0000313" key="7">
    <source>
        <dbReference type="Proteomes" id="UP001610411"/>
    </source>
</evidence>
<keyword evidence="7" id="KW-1185">Reference proteome</keyword>
<evidence type="ECO:0000256" key="2">
    <source>
        <dbReference type="ARBA" id="ARBA00022692"/>
    </source>
</evidence>
<keyword evidence="2 5" id="KW-0812">Transmembrane</keyword>